<feature type="compositionally biased region" description="Basic and acidic residues" evidence="1">
    <location>
        <begin position="42"/>
        <end position="64"/>
    </location>
</feature>
<evidence type="ECO:0000313" key="4">
    <source>
        <dbReference type="Proteomes" id="UP000008062"/>
    </source>
</evidence>
<evidence type="ECO:0000259" key="2">
    <source>
        <dbReference type="Pfam" id="PF25995"/>
    </source>
</evidence>
<dbReference type="STRING" id="336722.F9X8B9"/>
<feature type="compositionally biased region" description="Basic and acidic residues" evidence="1">
    <location>
        <begin position="439"/>
        <end position="469"/>
    </location>
</feature>
<reference evidence="3 4" key="1">
    <citation type="journal article" date="2011" name="PLoS Genet.">
        <title>Finished genome of the fungal wheat pathogen Mycosphaerella graminicola reveals dispensome structure, chromosome plasticity, and stealth pathogenesis.</title>
        <authorList>
            <person name="Goodwin S.B."/>
            <person name="Ben M'barek S."/>
            <person name="Dhillon B."/>
            <person name="Wittenberg A.H.J."/>
            <person name="Crane C.F."/>
            <person name="Hane J.K."/>
            <person name="Foster A.J."/>
            <person name="Van der Lee T.A.J."/>
            <person name="Grimwood J."/>
            <person name="Aerts A."/>
            <person name="Antoniw J."/>
            <person name="Bailey A."/>
            <person name="Bluhm B."/>
            <person name="Bowler J."/>
            <person name="Bristow J."/>
            <person name="van der Burgt A."/>
            <person name="Canto-Canche B."/>
            <person name="Churchill A.C.L."/>
            <person name="Conde-Ferraez L."/>
            <person name="Cools H.J."/>
            <person name="Coutinho P.M."/>
            <person name="Csukai M."/>
            <person name="Dehal P."/>
            <person name="De Wit P."/>
            <person name="Donzelli B."/>
            <person name="van de Geest H.C."/>
            <person name="van Ham R.C.H.J."/>
            <person name="Hammond-Kosack K.E."/>
            <person name="Henrissat B."/>
            <person name="Kilian A."/>
            <person name="Kobayashi A.K."/>
            <person name="Koopmann E."/>
            <person name="Kourmpetis Y."/>
            <person name="Kuzniar A."/>
            <person name="Lindquist E."/>
            <person name="Lombard V."/>
            <person name="Maliepaard C."/>
            <person name="Martins N."/>
            <person name="Mehrabi R."/>
            <person name="Nap J.P.H."/>
            <person name="Ponomarenko A."/>
            <person name="Rudd J.J."/>
            <person name="Salamov A."/>
            <person name="Schmutz J."/>
            <person name="Schouten H.J."/>
            <person name="Shapiro H."/>
            <person name="Stergiopoulos I."/>
            <person name="Torriani S.F.F."/>
            <person name="Tu H."/>
            <person name="de Vries R.P."/>
            <person name="Waalwijk C."/>
            <person name="Ware S.B."/>
            <person name="Wiebenga A."/>
            <person name="Zwiers L.-H."/>
            <person name="Oliver R.P."/>
            <person name="Grigoriev I.V."/>
            <person name="Kema G.H.J."/>
        </authorList>
    </citation>
    <scope>NUCLEOTIDE SEQUENCE [LARGE SCALE GENOMIC DNA]</scope>
    <source>
        <strain evidence="4">CBS 115943 / IPO323</strain>
    </source>
</reference>
<dbReference type="GO" id="GO:0070822">
    <property type="term" value="C:Sin3-type complex"/>
    <property type="evidence" value="ECO:0007669"/>
    <property type="project" value="TreeGrafter"/>
</dbReference>
<dbReference type="Proteomes" id="UP000008062">
    <property type="component" value="Chromosome 4"/>
</dbReference>
<sequence>MASRASLDLPRTRQQPHAIQTTHLGLSQSSLNNPPGSPSTSHPRDPNLDSNLEQDRSVPEAKADHQRFVLTDSVAFRYLQDDPAIKVLANRRELRGYECYIVEQWTTSRSHPTFVLTTYTGDPKHVVIAGVISVPTDEKSWSPRLRVYFKALNQYHARRQETPLGILMVTNLAGFPSSLTVLPVPDGDVSKHRYDFFLSENLKRLGCSGRVGLSLSQPAASTIAKFHQLYRTSDRNEAHQAVVELVTLCQSALSLFDKLEIDYADGLLCDVTERAINDWWVDMGSEQYNVEPHDGILGPTTVAGLLGLLMGARNRLHAVNAPVTKDPFDVDAMKRGIGAFQKQQRIPRTRRLDRRTLNQLQKVTQKAADKERWAVPKAVKSTVAELSGKGGEMVMDAVGRRDRASIAEIETVDIDRFAQLVYGDRCKWLWHGKAIKKSKTGDKHPRSPDKDQEAPHLNKDLVFKSDEHGGFTWTSGRKSTVDGAAPQKREQERHSDDVSRTPGTPGEDGTETDNDAPKQSLIKRATGLRHDAKSGLGKVKEAVGLRGHKAKTSTDENIAVSPVNAGKRPSIARAYTTPVSSPSSPQAQSRREFDAPVPAAVEQTNRLSRAIGRKRTITNESIPQISIHTSTSAESLPTATPAEKQHQTGLVDQKQGTDQNSNTTTSLTNVPSTSKTVYHGVDLDATLPTGPETELPTTNLLRRTLSSSAVHSSDPTAVNPSIHPRNLSFSLASSSVLSWPTLDDSDSEDPISSLPAQLASEIYLAKEAILLRSAITELHSTTATWTFSQISALDAILVKSTSDQEVLDALYEPHLHSVREWQTQSEGLMRSEKERFEEAGKEVETLAAKLEYEIAGLRGRVEDVKVGVGDFEKGVRRVEERVVSSRNQISQHTTVDLRHPFHKYHERDYHCRRDTSTNAPGAFCKWWTLGRSPE</sequence>
<gene>
    <name evidence="3" type="ORF">MYCGRDRAFT_109027</name>
</gene>
<feature type="compositionally biased region" description="Polar residues" evidence="1">
    <location>
        <begin position="618"/>
        <end position="638"/>
    </location>
</feature>
<dbReference type="Pfam" id="PF25995">
    <property type="entry name" value="STB6_N"/>
    <property type="match status" value="1"/>
</dbReference>
<name>F9X8B9_ZYMTI</name>
<feature type="compositionally biased region" description="Polar residues" evidence="1">
    <location>
        <begin position="12"/>
        <end position="41"/>
    </location>
</feature>
<dbReference type="EMBL" id="CM001199">
    <property type="protein sequence ID" value="EGP87890.1"/>
    <property type="molecule type" value="Genomic_DNA"/>
</dbReference>
<dbReference type="PANTHER" id="PTHR31011">
    <property type="entry name" value="PROTEIN STB2-RELATED"/>
    <property type="match status" value="1"/>
</dbReference>
<feature type="region of interest" description="Disordered" evidence="1">
    <location>
        <begin position="1"/>
        <end position="64"/>
    </location>
</feature>
<dbReference type="InParanoid" id="F9X8B9"/>
<feature type="compositionally biased region" description="Polar residues" evidence="1">
    <location>
        <begin position="647"/>
        <end position="673"/>
    </location>
</feature>
<protein>
    <recommendedName>
        <fullName evidence="2">STB6-like N-terminal domain-containing protein</fullName>
    </recommendedName>
</protein>
<dbReference type="GeneID" id="13400619"/>
<feature type="domain" description="STB6-like N-terminal" evidence="2">
    <location>
        <begin position="66"/>
        <end position="205"/>
    </location>
</feature>
<dbReference type="InterPro" id="IPR038919">
    <property type="entry name" value="STB2/STB2"/>
</dbReference>
<dbReference type="eggNOG" id="ENOG502QT8Q">
    <property type="taxonomic scope" value="Eukaryota"/>
</dbReference>
<keyword evidence="4" id="KW-1185">Reference proteome</keyword>
<dbReference type="OMA" id="AKFYQLY"/>
<dbReference type="HOGENOM" id="CLU_010065_0_0_1"/>
<organism evidence="3 4">
    <name type="scientific">Zymoseptoria tritici (strain CBS 115943 / IPO323)</name>
    <name type="common">Speckled leaf blotch fungus</name>
    <name type="synonym">Septoria tritici</name>
    <dbReference type="NCBI Taxonomy" id="336722"/>
    <lineage>
        <taxon>Eukaryota</taxon>
        <taxon>Fungi</taxon>
        <taxon>Dikarya</taxon>
        <taxon>Ascomycota</taxon>
        <taxon>Pezizomycotina</taxon>
        <taxon>Dothideomycetes</taxon>
        <taxon>Dothideomycetidae</taxon>
        <taxon>Mycosphaerellales</taxon>
        <taxon>Mycosphaerellaceae</taxon>
        <taxon>Zymoseptoria</taxon>
    </lineage>
</organism>
<feature type="compositionally biased region" description="Basic and acidic residues" evidence="1">
    <location>
        <begin position="487"/>
        <end position="499"/>
    </location>
</feature>
<dbReference type="RefSeq" id="XP_003852914.1">
    <property type="nucleotide sequence ID" value="XM_003852866.1"/>
</dbReference>
<evidence type="ECO:0000256" key="1">
    <source>
        <dbReference type="SAM" id="MobiDB-lite"/>
    </source>
</evidence>
<dbReference type="KEGG" id="ztr:MYCGRDRAFT_109027"/>
<dbReference type="PANTHER" id="PTHR31011:SF2">
    <property type="entry name" value="PROTEIN STB2-RELATED"/>
    <property type="match status" value="1"/>
</dbReference>
<accession>F9X8B9</accession>
<dbReference type="InterPro" id="IPR059025">
    <property type="entry name" value="STB6_N"/>
</dbReference>
<feature type="compositionally biased region" description="Basic and acidic residues" evidence="1">
    <location>
        <begin position="528"/>
        <end position="543"/>
    </location>
</feature>
<evidence type="ECO:0000313" key="3">
    <source>
        <dbReference type="EMBL" id="EGP87890.1"/>
    </source>
</evidence>
<proteinExistence type="predicted"/>
<feature type="region of interest" description="Disordered" evidence="1">
    <location>
        <begin position="437"/>
        <end position="673"/>
    </location>
</feature>
<dbReference type="OrthoDB" id="19806at2759"/>
<dbReference type="AlphaFoldDB" id="F9X8B9"/>